<gene>
    <name evidence="7" type="ORF">CATMQ487_30110</name>
</gene>
<dbReference type="PANTHER" id="PTHR23508:SF10">
    <property type="entry name" value="CARBOXYLIC ACID TRANSPORTER PROTEIN HOMOLOG"/>
    <property type="match status" value="1"/>
</dbReference>
<evidence type="ECO:0000256" key="3">
    <source>
        <dbReference type="ARBA" id="ARBA00022989"/>
    </source>
</evidence>
<feature type="transmembrane region" description="Helical" evidence="5">
    <location>
        <begin position="175"/>
        <end position="194"/>
    </location>
</feature>
<evidence type="ECO:0000313" key="7">
    <source>
        <dbReference type="EMBL" id="BDI06041.1"/>
    </source>
</evidence>
<dbReference type="Pfam" id="PF07690">
    <property type="entry name" value="MFS_1"/>
    <property type="match status" value="1"/>
</dbReference>
<feature type="transmembrane region" description="Helical" evidence="5">
    <location>
        <begin position="314"/>
        <end position="333"/>
    </location>
</feature>
<feature type="transmembrane region" description="Helical" evidence="5">
    <location>
        <begin position="223"/>
        <end position="244"/>
    </location>
</feature>
<dbReference type="EMBL" id="AP025730">
    <property type="protein sequence ID" value="BDI06041.1"/>
    <property type="molecule type" value="Genomic_DNA"/>
</dbReference>
<dbReference type="Proteomes" id="UP001057498">
    <property type="component" value="Chromosome"/>
</dbReference>
<reference evidence="7" key="1">
    <citation type="submission" date="2022-04" db="EMBL/GenBank/DDBJ databases">
        <title>Whole genome sequence of Sphaerotilus sp. FB-5.</title>
        <authorList>
            <person name="Takeda M."/>
            <person name="Narihara S."/>
            <person name="Akimoto M."/>
            <person name="Akimoto R."/>
            <person name="Nishiyashiki S."/>
            <person name="Murakami T."/>
        </authorList>
    </citation>
    <scope>NUCLEOTIDE SEQUENCE</scope>
    <source>
        <strain evidence="7">FB-5</strain>
    </source>
</reference>
<keyword evidence="8" id="KW-1185">Reference proteome</keyword>
<feature type="transmembrane region" description="Helical" evidence="5">
    <location>
        <begin position="87"/>
        <end position="106"/>
    </location>
</feature>
<dbReference type="SUPFAM" id="SSF103473">
    <property type="entry name" value="MFS general substrate transporter"/>
    <property type="match status" value="1"/>
</dbReference>
<dbReference type="InterPro" id="IPR005829">
    <property type="entry name" value="Sugar_transporter_CS"/>
</dbReference>
<dbReference type="PANTHER" id="PTHR23508">
    <property type="entry name" value="CARBOXYLIC ACID TRANSPORTER PROTEIN HOMOLOG"/>
    <property type="match status" value="1"/>
</dbReference>
<keyword evidence="3 5" id="KW-1133">Transmembrane helix</keyword>
<feature type="transmembrane region" description="Helical" evidence="5">
    <location>
        <begin position="289"/>
        <end position="308"/>
    </location>
</feature>
<dbReference type="InterPro" id="IPR011701">
    <property type="entry name" value="MFS"/>
</dbReference>
<feature type="transmembrane region" description="Helical" evidence="5">
    <location>
        <begin position="375"/>
        <end position="400"/>
    </location>
</feature>
<feature type="transmembrane region" description="Helical" evidence="5">
    <location>
        <begin position="345"/>
        <end position="369"/>
    </location>
</feature>
<keyword evidence="2 5" id="KW-0812">Transmembrane</keyword>
<evidence type="ECO:0000256" key="5">
    <source>
        <dbReference type="SAM" id="Phobius"/>
    </source>
</evidence>
<dbReference type="RefSeq" id="WP_251969360.1">
    <property type="nucleotide sequence ID" value="NZ_AP025730.1"/>
</dbReference>
<sequence length="410" mass="42670">MHAPSSSRYGSQWDPAYEKKAVGLLSLGFGLVGLDRFIINPLFPVMAKDLGLNYQDMGLISAVLALTWGLSSIFTGRLSDQIGRKKVLVPAVVIFSLLVATSGLATGLASLLVIRGLMGLAEGAFVPASIVSTIEASKPSRIGLNIGLQQTAAPLVGLGLGPVIAVAMLKVLPSWHWVFAIVAVPGLIVAWLMARTLKESAPDPEVSTEFKSSWWEVLRYRNVVFGTLGMCCFLSCLIVLSAFMPNYLTDQLKLSLDQMGMVLAGIGLGSFIGMVAVPALSDKLGRKRTMIVALLLELGALLLLPSIGAEPLKLFAVLFVATFMNAGVVAITVGPLTHHSVPARLATTATGIVVGLGEVVGGALAPAVAGGMAQAMGIAVILQIALAAIAAGTVVVIVGIREPRPDAMTA</sequence>
<dbReference type="InterPro" id="IPR020846">
    <property type="entry name" value="MFS_dom"/>
</dbReference>
<proteinExistence type="predicted"/>
<comment type="subcellular location">
    <subcellularLocation>
        <location evidence="1">Membrane</location>
        <topology evidence="1">Multi-pass membrane protein</topology>
    </subcellularLocation>
</comment>
<evidence type="ECO:0000259" key="6">
    <source>
        <dbReference type="PROSITE" id="PS50850"/>
    </source>
</evidence>
<dbReference type="InterPro" id="IPR036259">
    <property type="entry name" value="MFS_trans_sf"/>
</dbReference>
<dbReference type="PROSITE" id="PS50850">
    <property type="entry name" value="MFS"/>
    <property type="match status" value="1"/>
</dbReference>
<evidence type="ECO:0000256" key="1">
    <source>
        <dbReference type="ARBA" id="ARBA00004141"/>
    </source>
</evidence>
<accession>A0ABN6PSI2</accession>
<evidence type="ECO:0000313" key="8">
    <source>
        <dbReference type="Proteomes" id="UP001057498"/>
    </source>
</evidence>
<feature type="domain" description="Major facilitator superfamily (MFS) profile" evidence="6">
    <location>
        <begin position="21"/>
        <end position="404"/>
    </location>
</feature>
<evidence type="ECO:0000256" key="4">
    <source>
        <dbReference type="ARBA" id="ARBA00023136"/>
    </source>
</evidence>
<name>A0ABN6PSI2_9BURK</name>
<feature type="transmembrane region" description="Helical" evidence="5">
    <location>
        <begin position="21"/>
        <end position="39"/>
    </location>
</feature>
<organism evidence="7 8">
    <name type="scientific">Sphaerotilus microaerophilus</name>
    <dbReference type="NCBI Taxonomy" id="2914710"/>
    <lineage>
        <taxon>Bacteria</taxon>
        <taxon>Pseudomonadati</taxon>
        <taxon>Pseudomonadota</taxon>
        <taxon>Betaproteobacteria</taxon>
        <taxon>Burkholderiales</taxon>
        <taxon>Sphaerotilaceae</taxon>
        <taxon>Sphaerotilus</taxon>
    </lineage>
</organism>
<feature type="transmembrane region" description="Helical" evidence="5">
    <location>
        <begin position="259"/>
        <end position="277"/>
    </location>
</feature>
<protein>
    <submittedName>
        <fullName evidence="7">MFS transporter</fullName>
    </submittedName>
</protein>
<dbReference type="PROSITE" id="PS00216">
    <property type="entry name" value="SUGAR_TRANSPORT_1"/>
    <property type="match status" value="1"/>
</dbReference>
<keyword evidence="4 5" id="KW-0472">Membrane</keyword>
<feature type="transmembrane region" description="Helical" evidence="5">
    <location>
        <begin position="59"/>
        <end position="75"/>
    </location>
</feature>
<dbReference type="Gene3D" id="1.20.1250.20">
    <property type="entry name" value="MFS general substrate transporter like domains"/>
    <property type="match status" value="1"/>
</dbReference>
<evidence type="ECO:0000256" key="2">
    <source>
        <dbReference type="ARBA" id="ARBA00022692"/>
    </source>
</evidence>